<feature type="region of interest" description="Disordered" evidence="1">
    <location>
        <begin position="64"/>
        <end position="98"/>
    </location>
</feature>
<evidence type="ECO:0000256" key="2">
    <source>
        <dbReference type="SAM" id="Phobius"/>
    </source>
</evidence>
<evidence type="ECO:0000259" key="4">
    <source>
        <dbReference type="PROSITE" id="PS51781"/>
    </source>
</evidence>
<dbReference type="PROSITE" id="PS51781">
    <property type="entry name" value="SH3B"/>
    <property type="match status" value="1"/>
</dbReference>
<dbReference type="Pfam" id="PF08239">
    <property type="entry name" value="SH3_3"/>
    <property type="match status" value="1"/>
</dbReference>
<dbReference type="InterPro" id="IPR003646">
    <property type="entry name" value="SH3-like_bac-type"/>
</dbReference>
<dbReference type="Pfam" id="PF00565">
    <property type="entry name" value="SNase"/>
    <property type="match status" value="1"/>
</dbReference>
<protein>
    <submittedName>
        <fullName evidence="5">SH3 domain-containing protein</fullName>
    </submittedName>
</protein>
<dbReference type="AlphaFoldDB" id="A0A1H9IV90"/>
<evidence type="ECO:0000313" key="6">
    <source>
        <dbReference type="Proteomes" id="UP000198634"/>
    </source>
</evidence>
<evidence type="ECO:0000256" key="1">
    <source>
        <dbReference type="SAM" id="MobiDB-lite"/>
    </source>
</evidence>
<keyword evidence="2" id="KW-0472">Membrane</keyword>
<dbReference type="Gene3D" id="2.30.30.40">
    <property type="entry name" value="SH3 Domains"/>
    <property type="match status" value="1"/>
</dbReference>
<evidence type="ECO:0000259" key="3">
    <source>
        <dbReference type="PROSITE" id="PS50830"/>
    </source>
</evidence>
<dbReference type="InterPro" id="IPR016071">
    <property type="entry name" value="Staphylococal_nuclease_OB-fold"/>
</dbReference>
<keyword evidence="2" id="KW-1133">Transmembrane helix</keyword>
<dbReference type="Proteomes" id="UP000198634">
    <property type="component" value="Unassembled WGS sequence"/>
</dbReference>
<accession>A0A1H9IV90</accession>
<dbReference type="OrthoDB" id="9792155at2"/>
<gene>
    <name evidence="5" type="ORF">SAMN04488092_11332</name>
</gene>
<organism evidence="5 6">
    <name type="scientific">Thalassovita taeanensis</name>
    <dbReference type="NCBI Taxonomy" id="657014"/>
    <lineage>
        <taxon>Bacteria</taxon>
        <taxon>Pseudomonadati</taxon>
        <taxon>Pseudomonadota</taxon>
        <taxon>Alphaproteobacteria</taxon>
        <taxon>Rhodobacterales</taxon>
        <taxon>Roseobacteraceae</taxon>
        <taxon>Thalassovita</taxon>
    </lineage>
</organism>
<reference evidence="5 6" key="1">
    <citation type="submission" date="2016-10" db="EMBL/GenBank/DDBJ databases">
        <authorList>
            <person name="de Groot N.N."/>
        </authorList>
    </citation>
    <scope>NUCLEOTIDE SEQUENCE [LARGE SCALE GENOMIC DNA]</scope>
    <source>
        <strain evidence="5 6">DSM 22007</strain>
    </source>
</reference>
<dbReference type="SMART" id="SM00287">
    <property type="entry name" value="SH3b"/>
    <property type="match status" value="1"/>
</dbReference>
<feature type="domain" description="TNase-like" evidence="3">
    <location>
        <begin position="231"/>
        <end position="339"/>
    </location>
</feature>
<keyword evidence="2" id="KW-0812">Transmembrane</keyword>
<dbReference type="InterPro" id="IPR035437">
    <property type="entry name" value="SNase_OB-fold_sf"/>
</dbReference>
<dbReference type="SUPFAM" id="SSF50199">
    <property type="entry name" value="Staphylococcal nuclease"/>
    <property type="match status" value="1"/>
</dbReference>
<name>A0A1H9IV90_9RHOB</name>
<dbReference type="EMBL" id="FOEP01000013">
    <property type="protein sequence ID" value="SEQ78513.1"/>
    <property type="molecule type" value="Genomic_DNA"/>
</dbReference>
<sequence length="358" mass="39554">MPFSPDRTKEIQSRIDARLQSGQANDWEVSFLTNMAARFQKYGGDTRLSKAQYASLHKVLKLEREPSSQPKLQANDSALRPTRKRRTEYYQPKSRPMSVTRAITAPRRAVRRAQRQIMVPLVIVVAFVALIGSFFDSTSSQSTSYGSPATSAPQTTSTAYVYVTGTRVNQRDGPSTSDRVMGVLVEGTRVQLLRDQGQWAQIRSDLGTGWMSSSFLSLNRPITAQPTTQDRGLRASDVRIIDGDTINVRGITPNVRLVGFNAPETWRPSCTAERQVGERATARLSQLVRNAASIEFERVACSCRPGTEGTDQCNFGRLCGSLFVGGQDVGRTLIGEGLAVPYRCGRTSCPPRPQAWCR</sequence>
<dbReference type="PROSITE" id="PS50830">
    <property type="entry name" value="TNASE_3"/>
    <property type="match status" value="1"/>
</dbReference>
<feature type="transmembrane region" description="Helical" evidence="2">
    <location>
        <begin position="117"/>
        <end position="135"/>
    </location>
</feature>
<feature type="compositionally biased region" description="Polar residues" evidence="1">
    <location>
        <begin position="67"/>
        <end position="76"/>
    </location>
</feature>
<dbReference type="Gene3D" id="2.40.50.90">
    <property type="match status" value="1"/>
</dbReference>
<keyword evidence="6" id="KW-1185">Reference proteome</keyword>
<dbReference type="STRING" id="657014.SAMN04488092_11332"/>
<proteinExistence type="predicted"/>
<feature type="domain" description="SH3b" evidence="4">
    <location>
        <begin position="156"/>
        <end position="220"/>
    </location>
</feature>
<evidence type="ECO:0000313" key="5">
    <source>
        <dbReference type="EMBL" id="SEQ78513.1"/>
    </source>
</evidence>